<dbReference type="Proteomes" id="UP000195975">
    <property type="component" value="Unassembled WGS sequence"/>
</dbReference>
<evidence type="ECO:0000313" key="2">
    <source>
        <dbReference type="EMBL" id="OUO05804.1"/>
    </source>
</evidence>
<dbReference type="GeneID" id="93408721"/>
<evidence type="ECO:0000313" key="3">
    <source>
        <dbReference type="Proteomes" id="UP000195975"/>
    </source>
</evidence>
<dbReference type="InterPro" id="IPR046228">
    <property type="entry name" value="DUF6261"/>
</dbReference>
<evidence type="ECO:0000256" key="1">
    <source>
        <dbReference type="SAM" id="MobiDB-lite"/>
    </source>
</evidence>
<organism evidence="2 3">
    <name type="scientific">Parabacteroides johnsonii</name>
    <dbReference type="NCBI Taxonomy" id="387661"/>
    <lineage>
        <taxon>Bacteria</taxon>
        <taxon>Pseudomonadati</taxon>
        <taxon>Bacteroidota</taxon>
        <taxon>Bacteroidia</taxon>
        <taxon>Bacteroidales</taxon>
        <taxon>Tannerellaceae</taxon>
        <taxon>Parabacteroides</taxon>
    </lineage>
</organism>
<dbReference type="Pfam" id="PF19775">
    <property type="entry name" value="DUF6261"/>
    <property type="match status" value="1"/>
</dbReference>
<accession>A0A9Q5SSR7</accession>
<proteinExistence type="predicted"/>
<sequence>MNAADADRDDFHIGIIEQILTTQRHYDPLIKAVGAHMDPLVSAFQGGQARAYDDQTGMMDNFLQELQSDKYKDDVEKLKLSSWIDALKKANDLCASLSSGRTGERTEQVKKQVTAQTRPICDAAYADVVKHLNARCLINGDEKYAELITYWNTRLDHYRAVTSHRLGAGKGGAQVRATSRRPLLPEAEETNAPANCKPGGQKRKSGDGRDLRFFYEAKGHFFPQSLNSLQRS</sequence>
<protein>
    <submittedName>
        <fullName evidence="2">Uncharacterized protein</fullName>
    </submittedName>
</protein>
<feature type="region of interest" description="Disordered" evidence="1">
    <location>
        <begin position="169"/>
        <end position="208"/>
    </location>
</feature>
<comment type="caution">
    <text evidence="2">The sequence shown here is derived from an EMBL/GenBank/DDBJ whole genome shotgun (WGS) entry which is preliminary data.</text>
</comment>
<name>A0A9Q5SSR7_9BACT</name>
<reference evidence="3" key="1">
    <citation type="submission" date="2017-04" db="EMBL/GenBank/DDBJ databases">
        <title>Function of individual gut microbiota members based on whole genome sequencing of pure cultures obtained from chicken caecum.</title>
        <authorList>
            <person name="Medvecky M."/>
            <person name="Cejkova D."/>
            <person name="Polansky O."/>
            <person name="Karasova D."/>
            <person name="Kubasova T."/>
            <person name="Cizek A."/>
            <person name="Rychlik I."/>
        </authorList>
    </citation>
    <scope>NUCLEOTIDE SEQUENCE [LARGE SCALE GENOMIC DNA]</scope>
    <source>
        <strain evidence="3">An42</strain>
    </source>
</reference>
<dbReference type="RefSeq" id="WP_008151002.1">
    <property type="nucleotide sequence ID" value="NZ_CAJLBM010000014.1"/>
</dbReference>
<gene>
    <name evidence="2" type="ORF">B5F96_06955</name>
</gene>
<dbReference type="AlphaFoldDB" id="A0A9Q5SSR7"/>
<dbReference type="EMBL" id="NFIJ01000005">
    <property type="protein sequence ID" value="OUO05804.1"/>
    <property type="molecule type" value="Genomic_DNA"/>
</dbReference>